<evidence type="ECO:0000313" key="3">
    <source>
        <dbReference type="Proteomes" id="UP000003947"/>
    </source>
</evidence>
<sequence precursor="true">MTGSALRTLVTIGLGLGLAFAASSGRAQPAASGRPVTVCTAEARPDRLQDLSPEGDLVLTSLGPARLAGIRLPEGPPHRDQALAWLRDRAGEPSLVQDTGHADRWGRKSVRIRSVGTMPSLDWSHSLIEAGLAITDAGLDAPFCQRELLALEATARERHLGLWADDRYKPMDVNQPERLRDRIGNFILVEGRVRSIGERKQRTYLNFGGHWAEDFTIIIPRNTWKQMSDRGMGAEALRGQRIRARGVLQPWQGTAFSIVVPDMIERLEGGRLPR</sequence>
<dbReference type="PATRIC" id="fig|864069.3.peg.6299"/>
<gene>
    <name evidence="2" type="ORF">MicloDRAFT_00058710</name>
</gene>
<feature type="signal peptide" evidence="1">
    <location>
        <begin position="1"/>
        <end position="21"/>
    </location>
</feature>
<dbReference type="EMBL" id="JH660647">
    <property type="protein sequence ID" value="EIM25150.1"/>
    <property type="molecule type" value="Genomic_DNA"/>
</dbReference>
<name>I4YMF8_9HYPH</name>
<dbReference type="OrthoDB" id="7618306at2"/>
<proteinExistence type="predicted"/>
<keyword evidence="3" id="KW-1185">Reference proteome</keyword>
<dbReference type="eggNOG" id="COG1525">
    <property type="taxonomic scope" value="Bacteria"/>
</dbReference>
<keyword evidence="1" id="KW-0732">Signal</keyword>
<evidence type="ECO:0008006" key="4">
    <source>
        <dbReference type="Google" id="ProtNLM"/>
    </source>
</evidence>
<feature type="chain" id="PRO_5003698311" description="Micrococcal nuclease-like nuclease" evidence="1">
    <location>
        <begin position="22"/>
        <end position="274"/>
    </location>
</feature>
<protein>
    <recommendedName>
        <fullName evidence="4">Micrococcal nuclease-like nuclease</fullName>
    </recommendedName>
</protein>
<evidence type="ECO:0000313" key="2">
    <source>
        <dbReference type="EMBL" id="EIM25150.1"/>
    </source>
</evidence>
<dbReference type="RefSeq" id="WP_009493389.1">
    <property type="nucleotide sequence ID" value="NZ_CP141048.1"/>
</dbReference>
<accession>I4YMF8</accession>
<dbReference type="AlphaFoldDB" id="I4YMF8"/>
<reference evidence="2 3" key="1">
    <citation type="submission" date="2012-02" db="EMBL/GenBank/DDBJ databases">
        <title>Improved High-Quality Draft sequence of Microvirga sp. WSM3557.</title>
        <authorList>
            <consortium name="US DOE Joint Genome Institute"/>
            <person name="Lucas S."/>
            <person name="Han J."/>
            <person name="Lapidus A."/>
            <person name="Cheng J.-F."/>
            <person name="Goodwin L."/>
            <person name="Pitluck S."/>
            <person name="Peters L."/>
            <person name="Zhang X."/>
            <person name="Detter J.C."/>
            <person name="Han C."/>
            <person name="Tapia R."/>
            <person name="Land M."/>
            <person name="Hauser L."/>
            <person name="Kyrpides N."/>
            <person name="Ivanova N."/>
            <person name="Pagani I."/>
            <person name="Brau L."/>
            <person name="Yates R."/>
            <person name="O'Hara G."/>
            <person name="Rui T."/>
            <person name="Howieson J."/>
            <person name="Reeve W."/>
            <person name="Woyke T."/>
        </authorList>
    </citation>
    <scope>NUCLEOTIDE SEQUENCE [LARGE SCALE GENOMIC DNA]</scope>
    <source>
        <strain evidence="2 3">WSM3557</strain>
    </source>
</reference>
<dbReference type="InterPro" id="IPR035437">
    <property type="entry name" value="SNase_OB-fold_sf"/>
</dbReference>
<dbReference type="Gene3D" id="2.40.50.90">
    <property type="match status" value="1"/>
</dbReference>
<dbReference type="SUPFAM" id="SSF50199">
    <property type="entry name" value="Staphylococcal nuclease"/>
    <property type="match status" value="1"/>
</dbReference>
<dbReference type="HOGENOM" id="CLU_064698_0_0_5"/>
<dbReference type="STRING" id="864069.MicloDRAFT_00058710"/>
<dbReference type="Proteomes" id="UP000003947">
    <property type="component" value="Unassembled WGS sequence"/>
</dbReference>
<organism evidence="2 3">
    <name type="scientific">Microvirga lotononidis</name>
    <dbReference type="NCBI Taxonomy" id="864069"/>
    <lineage>
        <taxon>Bacteria</taxon>
        <taxon>Pseudomonadati</taxon>
        <taxon>Pseudomonadota</taxon>
        <taxon>Alphaproteobacteria</taxon>
        <taxon>Hyphomicrobiales</taxon>
        <taxon>Methylobacteriaceae</taxon>
        <taxon>Microvirga</taxon>
    </lineage>
</organism>
<evidence type="ECO:0000256" key="1">
    <source>
        <dbReference type="SAM" id="SignalP"/>
    </source>
</evidence>